<evidence type="ECO:0000313" key="6">
    <source>
        <dbReference type="Proteomes" id="UP000061468"/>
    </source>
</evidence>
<protein>
    <submittedName>
        <fullName evidence="5">Deoxyribonuclease</fullName>
    </submittedName>
</protein>
<dbReference type="GO" id="GO:0005829">
    <property type="term" value="C:cytosol"/>
    <property type="evidence" value="ECO:0007669"/>
    <property type="project" value="TreeGrafter"/>
</dbReference>
<dbReference type="CDD" id="cd01310">
    <property type="entry name" value="TatD_DNAse"/>
    <property type="match status" value="1"/>
</dbReference>
<evidence type="ECO:0000256" key="1">
    <source>
        <dbReference type="ARBA" id="ARBA00009275"/>
    </source>
</evidence>
<dbReference type="Proteomes" id="UP000061468">
    <property type="component" value="Chromosome"/>
</dbReference>
<dbReference type="FunFam" id="3.20.20.140:FF:000005">
    <property type="entry name" value="TatD family hydrolase"/>
    <property type="match status" value="1"/>
</dbReference>
<dbReference type="PIRSF" id="PIRSF005902">
    <property type="entry name" value="DNase_TatD"/>
    <property type="match status" value="1"/>
</dbReference>
<dbReference type="EMBL" id="CP013928">
    <property type="protein sequence ID" value="AMJ79189.1"/>
    <property type="molecule type" value="Genomic_DNA"/>
</dbReference>
<gene>
    <name evidence="5" type="ORF">AV942_13215</name>
</gene>
<dbReference type="InterPro" id="IPR032466">
    <property type="entry name" value="Metal_Hydrolase"/>
</dbReference>
<organism evidence="5 6">
    <name type="scientific">Alteromonas mediterranea</name>
    <dbReference type="NCBI Taxonomy" id="314275"/>
    <lineage>
        <taxon>Bacteria</taxon>
        <taxon>Pseudomonadati</taxon>
        <taxon>Pseudomonadota</taxon>
        <taxon>Gammaproteobacteria</taxon>
        <taxon>Alteromonadales</taxon>
        <taxon>Alteromonadaceae</taxon>
        <taxon>Alteromonas/Salinimonas group</taxon>
        <taxon>Alteromonas</taxon>
    </lineage>
</organism>
<dbReference type="AlphaFoldDB" id="A0AAC8XL05"/>
<evidence type="ECO:0000313" key="5">
    <source>
        <dbReference type="EMBL" id="AMJ79189.1"/>
    </source>
</evidence>
<comment type="similarity">
    <text evidence="1">Belongs to the metallo-dependent hydrolases superfamily. TatD-type hydrolase family.</text>
</comment>
<sequence>MIDSHCHLDLLASKKDLNTALERAKAAGLTRLMAPSINPHSWQTLQALSSEYQHLLPIDTALGLHPYFLSSNECDLKNGIASLSQEQLVKGQLSELENAAAMRHPSVKAIGETGIDGHIKVPLKLQQQVFNAHLNVAERCTLPVIVHHRKSHHLLLEAFKQARYQGEGVIHAFSGSVEVAKRYIERGFYLGIGGTITYERAKKTRETLGYLLEHHFDNILLETDSPDMPMCGRQGEPNEPCYLNDVVEAISSTFSVASSEVIATTTANYFRLFGIEQSHV</sequence>
<accession>A0AAC8XL05</accession>
<feature type="binding site" evidence="4">
    <location>
        <position position="5"/>
    </location>
    <ligand>
        <name>a divalent metal cation</name>
        <dbReference type="ChEBI" id="CHEBI:60240"/>
        <label>1</label>
    </ligand>
</feature>
<dbReference type="InterPro" id="IPR001130">
    <property type="entry name" value="TatD-like"/>
</dbReference>
<feature type="binding site" evidence="4">
    <location>
        <position position="112"/>
    </location>
    <ligand>
        <name>a divalent metal cation</name>
        <dbReference type="ChEBI" id="CHEBI:60240"/>
        <label>1</label>
    </ligand>
</feature>
<keyword evidence="2 4" id="KW-0479">Metal-binding</keyword>
<reference evidence="5 6" key="1">
    <citation type="submission" date="2015-12" db="EMBL/GenBank/DDBJ databases">
        <title>Intraspecies pangenome expansion in the marine bacterium Alteromonas.</title>
        <authorList>
            <person name="Lopez-Perez M."/>
            <person name="Rodriguez-Valera F."/>
        </authorList>
    </citation>
    <scope>NUCLEOTIDE SEQUENCE [LARGE SCALE GENOMIC DNA]</scope>
    <source>
        <strain evidence="5 6">UM8</strain>
    </source>
</reference>
<dbReference type="Pfam" id="PF01026">
    <property type="entry name" value="TatD_DNase"/>
    <property type="match status" value="1"/>
</dbReference>
<feature type="binding site" evidence="4">
    <location>
        <position position="7"/>
    </location>
    <ligand>
        <name>a divalent metal cation</name>
        <dbReference type="ChEBI" id="CHEBI:60240"/>
        <label>1</label>
    </ligand>
</feature>
<evidence type="ECO:0000256" key="3">
    <source>
        <dbReference type="ARBA" id="ARBA00022801"/>
    </source>
</evidence>
<dbReference type="RefSeq" id="WP_012518951.1">
    <property type="nucleotide sequence ID" value="NZ_CAXGIV010000014.1"/>
</dbReference>
<feature type="binding site" evidence="4">
    <location>
        <position position="147"/>
    </location>
    <ligand>
        <name>a divalent metal cation</name>
        <dbReference type="ChEBI" id="CHEBI:60240"/>
        <label>2</label>
    </ligand>
</feature>
<dbReference type="PROSITE" id="PS01137">
    <property type="entry name" value="TATD_1"/>
    <property type="match status" value="1"/>
</dbReference>
<evidence type="ECO:0000256" key="4">
    <source>
        <dbReference type="PIRSR" id="PIRSR005902-1"/>
    </source>
</evidence>
<name>A0AAC8XL05_9ALTE</name>
<feature type="binding site" evidence="4">
    <location>
        <position position="171"/>
    </location>
    <ligand>
        <name>a divalent metal cation</name>
        <dbReference type="ChEBI" id="CHEBI:60240"/>
        <label>2</label>
    </ligand>
</feature>
<dbReference type="GO" id="GO:0016788">
    <property type="term" value="F:hydrolase activity, acting on ester bonds"/>
    <property type="evidence" value="ECO:0007669"/>
    <property type="project" value="InterPro"/>
</dbReference>
<dbReference type="Gene3D" id="3.20.20.140">
    <property type="entry name" value="Metal-dependent hydrolases"/>
    <property type="match status" value="1"/>
</dbReference>
<feature type="binding site" evidence="4">
    <location>
        <position position="224"/>
    </location>
    <ligand>
        <name>a divalent metal cation</name>
        <dbReference type="ChEBI" id="CHEBI:60240"/>
        <label>1</label>
    </ligand>
</feature>
<dbReference type="SUPFAM" id="SSF51556">
    <property type="entry name" value="Metallo-dependent hydrolases"/>
    <property type="match status" value="1"/>
</dbReference>
<evidence type="ECO:0000256" key="2">
    <source>
        <dbReference type="ARBA" id="ARBA00022723"/>
    </source>
</evidence>
<dbReference type="InterPro" id="IPR018228">
    <property type="entry name" value="DNase_TatD-rel_CS"/>
</dbReference>
<dbReference type="GO" id="GO:0046872">
    <property type="term" value="F:metal ion binding"/>
    <property type="evidence" value="ECO:0007669"/>
    <property type="project" value="UniProtKB-KW"/>
</dbReference>
<dbReference type="PANTHER" id="PTHR46124">
    <property type="entry name" value="D-AMINOACYL-TRNA DEACYLASE"/>
    <property type="match status" value="1"/>
</dbReference>
<keyword evidence="3" id="KW-0378">Hydrolase</keyword>
<dbReference type="PANTHER" id="PTHR46124:SF3">
    <property type="entry name" value="HYDROLASE"/>
    <property type="match status" value="1"/>
</dbReference>
<proteinExistence type="inferred from homology"/>